<dbReference type="Proteomes" id="UP001230035">
    <property type="component" value="Unassembled WGS sequence"/>
</dbReference>
<reference evidence="1 2" key="1">
    <citation type="submission" date="2023-05" db="EMBL/GenBank/DDBJ databases">
        <title>Flavobacterium sedimenti sp. nov., isolated from the sediment.</title>
        <authorList>
            <person name="Wu N."/>
        </authorList>
    </citation>
    <scope>NUCLEOTIDE SEQUENCE [LARGE SCALE GENOMIC DNA]</scope>
    <source>
        <strain evidence="1 2">YZ-48</strain>
    </source>
</reference>
<keyword evidence="2" id="KW-1185">Reference proteome</keyword>
<organism evidence="1 2">
    <name type="scientific">Flavobacterium sedimenticola</name>
    <dbReference type="NCBI Taxonomy" id="3043286"/>
    <lineage>
        <taxon>Bacteria</taxon>
        <taxon>Pseudomonadati</taxon>
        <taxon>Bacteroidota</taxon>
        <taxon>Flavobacteriia</taxon>
        <taxon>Flavobacteriales</taxon>
        <taxon>Flavobacteriaceae</taxon>
        <taxon>Flavobacterium</taxon>
    </lineage>
</organism>
<accession>A0ABT6XPC9</accession>
<name>A0ABT6XPC9_9FLAO</name>
<dbReference type="Pfam" id="PF13669">
    <property type="entry name" value="Glyoxalase_4"/>
    <property type="match status" value="1"/>
</dbReference>
<gene>
    <name evidence="1" type="ORF">QHT84_05780</name>
</gene>
<dbReference type="Gene3D" id="3.10.180.10">
    <property type="entry name" value="2,3-Dihydroxybiphenyl 1,2-Dioxygenase, domain 1"/>
    <property type="match status" value="1"/>
</dbReference>
<proteinExistence type="predicted"/>
<comment type="caution">
    <text evidence="1">The sequence shown here is derived from an EMBL/GenBank/DDBJ whole genome shotgun (WGS) entry which is preliminary data.</text>
</comment>
<dbReference type="RefSeq" id="WP_283238606.1">
    <property type="nucleotide sequence ID" value="NZ_JASGBP010000002.1"/>
</dbReference>
<dbReference type="InterPro" id="IPR029068">
    <property type="entry name" value="Glyas_Bleomycin-R_OHBP_Dase"/>
</dbReference>
<protein>
    <submittedName>
        <fullName evidence="1">VOC family protein</fullName>
    </submittedName>
</protein>
<evidence type="ECO:0000313" key="2">
    <source>
        <dbReference type="Proteomes" id="UP001230035"/>
    </source>
</evidence>
<evidence type="ECO:0000313" key="1">
    <source>
        <dbReference type="EMBL" id="MDI9256921.1"/>
    </source>
</evidence>
<dbReference type="EMBL" id="JASGBP010000002">
    <property type="protein sequence ID" value="MDI9256921.1"/>
    <property type="molecule type" value="Genomic_DNA"/>
</dbReference>
<dbReference type="SUPFAM" id="SSF54593">
    <property type="entry name" value="Glyoxalase/Bleomycin resistance protein/Dihydroxybiphenyl dioxygenase"/>
    <property type="match status" value="1"/>
</dbReference>
<sequence length="132" mass="14858">MKFHHVGVACRNIEAEIESISRIHQVIHVSDIVYDSEQKAQLCMITTAEGVNIELVSGEQVENLIKKRIAYYHLCFETSDLIAEINRLQELGAFLVSEAKPALLFNHRKVAFLQASYGLIELVEANPTGDDF</sequence>